<name>A0A3S0ZX52_ELYCH</name>
<keyword evidence="2" id="KW-1185">Reference proteome</keyword>
<proteinExistence type="predicted"/>
<gene>
    <name evidence="1" type="ORF">EGW08_004036</name>
</gene>
<dbReference type="EMBL" id="RQTK01000090">
    <property type="protein sequence ID" value="RUS88204.1"/>
    <property type="molecule type" value="Genomic_DNA"/>
</dbReference>
<dbReference type="Proteomes" id="UP000271974">
    <property type="component" value="Unassembled WGS sequence"/>
</dbReference>
<protein>
    <submittedName>
        <fullName evidence="1">Uncharacterized protein</fullName>
    </submittedName>
</protein>
<organism evidence="1 2">
    <name type="scientific">Elysia chlorotica</name>
    <name type="common">Eastern emerald elysia</name>
    <name type="synonym">Sea slug</name>
    <dbReference type="NCBI Taxonomy" id="188477"/>
    <lineage>
        <taxon>Eukaryota</taxon>
        <taxon>Metazoa</taxon>
        <taxon>Spiralia</taxon>
        <taxon>Lophotrochozoa</taxon>
        <taxon>Mollusca</taxon>
        <taxon>Gastropoda</taxon>
        <taxon>Heterobranchia</taxon>
        <taxon>Euthyneura</taxon>
        <taxon>Panpulmonata</taxon>
        <taxon>Sacoglossa</taxon>
        <taxon>Placobranchoidea</taxon>
        <taxon>Plakobranchidae</taxon>
        <taxon>Elysia</taxon>
    </lineage>
</organism>
<reference evidence="1 2" key="1">
    <citation type="submission" date="2019-01" db="EMBL/GenBank/DDBJ databases">
        <title>A draft genome assembly of the solar-powered sea slug Elysia chlorotica.</title>
        <authorList>
            <person name="Cai H."/>
            <person name="Li Q."/>
            <person name="Fang X."/>
            <person name="Li J."/>
            <person name="Curtis N.E."/>
            <person name="Altenburger A."/>
            <person name="Shibata T."/>
            <person name="Feng M."/>
            <person name="Maeda T."/>
            <person name="Schwartz J.A."/>
            <person name="Shigenobu S."/>
            <person name="Lundholm N."/>
            <person name="Nishiyama T."/>
            <person name="Yang H."/>
            <person name="Hasebe M."/>
            <person name="Li S."/>
            <person name="Pierce S.K."/>
            <person name="Wang J."/>
        </authorList>
    </citation>
    <scope>NUCLEOTIDE SEQUENCE [LARGE SCALE GENOMIC DNA]</scope>
    <source>
        <strain evidence="1">EC2010</strain>
        <tissue evidence="1">Whole organism of an adult</tissue>
    </source>
</reference>
<evidence type="ECO:0000313" key="1">
    <source>
        <dbReference type="EMBL" id="RUS88204.1"/>
    </source>
</evidence>
<comment type="caution">
    <text evidence="1">The sequence shown here is derived from an EMBL/GenBank/DDBJ whole genome shotgun (WGS) entry which is preliminary data.</text>
</comment>
<sequence>MLGVVRHGKGEWKRRCDIHGGELHAGAAIACGAKHEPTAGARQPHPHLCIVSILSQSLPLLLVRRLHQLFLQLEGQGGQLVLQANHLLGEDTLLHVLGRVSAPDNLRRDDPAEVALRPELDKAGRHLGLENHLLKAENLCAGWDCPSRRKAA</sequence>
<dbReference type="AlphaFoldDB" id="A0A3S0ZX52"/>
<evidence type="ECO:0000313" key="2">
    <source>
        <dbReference type="Proteomes" id="UP000271974"/>
    </source>
</evidence>
<accession>A0A3S0ZX52</accession>